<protein>
    <recommendedName>
        <fullName evidence="7 8">Glucose-methanol-choline oxidoreductase N-terminal domain-containing protein</fullName>
    </recommendedName>
</protein>
<reference evidence="10" key="1">
    <citation type="submission" date="2020-06" db="EMBL/GenBank/DDBJ databases">
        <title>A chromosome-scale genome assembly of Talaromyces rugulosus W13939.</title>
        <authorList>
            <person name="Wang B."/>
            <person name="Guo L."/>
            <person name="Ye K."/>
            <person name="Wang L."/>
        </authorList>
    </citation>
    <scope>NUCLEOTIDE SEQUENCE [LARGE SCALE GENOMIC DNA]</scope>
    <source>
        <strain evidence="10">W13939</strain>
    </source>
</reference>
<evidence type="ECO:0000256" key="3">
    <source>
        <dbReference type="PIRSR" id="PIRSR000137-1"/>
    </source>
</evidence>
<feature type="binding site" evidence="4">
    <location>
        <begin position="550"/>
        <end position="551"/>
    </location>
    <ligand>
        <name>FAD</name>
        <dbReference type="ChEBI" id="CHEBI:57692"/>
    </ligand>
</feature>
<dbReference type="InterPro" id="IPR012132">
    <property type="entry name" value="GMC_OxRdtase"/>
</dbReference>
<dbReference type="PIRSF" id="PIRSF000137">
    <property type="entry name" value="Alcohol_oxidase"/>
    <property type="match status" value="1"/>
</dbReference>
<dbReference type="SUPFAM" id="SSF51905">
    <property type="entry name" value="FAD/NAD(P)-binding domain"/>
    <property type="match status" value="1"/>
</dbReference>
<gene>
    <name evidence="9" type="ORF">TRUGW13939_11956</name>
</gene>
<evidence type="ECO:0000313" key="9">
    <source>
        <dbReference type="EMBL" id="QKX64780.1"/>
    </source>
</evidence>
<dbReference type="OrthoDB" id="269227at2759"/>
<dbReference type="EMBL" id="CP055903">
    <property type="protein sequence ID" value="QKX64780.1"/>
    <property type="molecule type" value="Genomic_DNA"/>
</dbReference>
<evidence type="ECO:0000256" key="5">
    <source>
        <dbReference type="RuleBase" id="RU003968"/>
    </source>
</evidence>
<dbReference type="InterPro" id="IPR036188">
    <property type="entry name" value="FAD/NAD-bd_sf"/>
</dbReference>
<keyword evidence="6" id="KW-0732">Signal</keyword>
<dbReference type="SUPFAM" id="SSF54373">
    <property type="entry name" value="FAD-linked reductases, C-terminal domain"/>
    <property type="match status" value="1"/>
</dbReference>
<feature type="domain" description="Glucose-methanol-choline oxidoreductase N-terminal" evidence="8">
    <location>
        <begin position="314"/>
        <end position="328"/>
    </location>
</feature>
<evidence type="ECO:0000256" key="2">
    <source>
        <dbReference type="ARBA" id="ARBA00023180"/>
    </source>
</evidence>
<dbReference type="PANTHER" id="PTHR11552">
    <property type="entry name" value="GLUCOSE-METHANOL-CHOLINE GMC OXIDOREDUCTASE"/>
    <property type="match status" value="1"/>
</dbReference>
<dbReference type="KEGG" id="trg:TRUGW13939_11956"/>
<evidence type="ECO:0000259" key="8">
    <source>
        <dbReference type="PROSITE" id="PS00624"/>
    </source>
</evidence>
<feature type="binding site" evidence="4">
    <location>
        <begin position="596"/>
        <end position="597"/>
    </location>
    <ligand>
        <name>FAD</name>
        <dbReference type="ChEBI" id="CHEBI:57692"/>
    </ligand>
</feature>
<dbReference type="Pfam" id="PF00732">
    <property type="entry name" value="GMC_oxred_N"/>
    <property type="match status" value="1"/>
</dbReference>
<feature type="chain" id="PRO_5028961791" description="Glucose-methanol-choline oxidoreductase N-terminal domain-containing protein" evidence="6">
    <location>
        <begin position="20"/>
        <end position="615"/>
    </location>
</feature>
<evidence type="ECO:0000256" key="4">
    <source>
        <dbReference type="PIRSR" id="PIRSR000137-2"/>
    </source>
</evidence>
<dbReference type="PROSITE" id="PS00623">
    <property type="entry name" value="GMC_OXRED_1"/>
    <property type="match status" value="1"/>
</dbReference>
<proteinExistence type="inferred from homology"/>
<dbReference type="GO" id="GO:0044550">
    <property type="term" value="P:secondary metabolite biosynthetic process"/>
    <property type="evidence" value="ECO:0007669"/>
    <property type="project" value="TreeGrafter"/>
</dbReference>
<dbReference type="RefSeq" id="XP_035350953.1">
    <property type="nucleotide sequence ID" value="XM_035495060.1"/>
</dbReference>
<dbReference type="GO" id="GO:0016614">
    <property type="term" value="F:oxidoreductase activity, acting on CH-OH group of donors"/>
    <property type="evidence" value="ECO:0007669"/>
    <property type="project" value="InterPro"/>
</dbReference>
<dbReference type="InterPro" id="IPR007867">
    <property type="entry name" value="GMC_OxRtase_C"/>
</dbReference>
<sequence length="615" mass="67108">MQSYMYVFVWLGLMAICQAFPYAQSKRFFGGTLQHRDVTTTYDYVIIGGGTAGAVIATRLAEQLYSVALIEAGSQYESESLAALPVADVLPAGSGSKTSASIDWGFITKGQPGANNRDIHFARGKCLGGSSALNFMIYQRPTVESMEKWADSVDDSSYNFDQVFTYYKKSTAFTPPNNQTRFPNATVEYQPSAFDTSGGPLQVSYSNYAMPFSTWMMLGMEAIGINQTDDFNSGSLFGTQYCTSTIRPSDESRSSSESSFLATANSSSLLRVYPSTLAKKILFNNEKQATGVEVSSSISTFQLIANKEVILSAGAFQSPQLLMVSGIGPSEILQKYDIEVLSDLPGVGQNMWDHPFFAPSYRVGVETLTKTANNLLDLGAEFLTYETNHSGIITSPIADMLAWEKIPSDLRANFSSQTTEALSWFSSDWPEAEYISGAGYIGNCSNLFATQPKDGYQYASILGVLVAPTSRGNVTINSSDTSDLPAINPNWLATESDQQVAIAMFRRIRAAFQSKEMAQIIIGDEYFPGNEVQTDDEILEFIKNNIMTLWHPAGTCKMGTKDDSMAVINNKAQVFGVEKLRVVDASSFPILPPGHPQSTIYMLAEKIADEIANGS</sequence>
<comment type="cofactor">
    <cofactor evidence="4">
        <name>FAD</name>
        <dbReference type="ChEBI" id="CHEBI:57692"/>
    </cofactor>
</comment>
<feature type="signal peptide" evidence="6">
    <location>
        <begin position="1"/>
        <end position="19"/>
    </location>
</feature>
<dbReference type="Gene3D" id="3.50.50.60">
    <property type="entry name" value="FAD/NAD(P)-binding domain"/>
    <property type="match status" value="1"/>
</dbReference>
<dbReference type="GO" id="GO:0050660">
    <property type="term" value="F:flavin adenine dinucleotide binding"/>
    <property type="evidence" value="ECO:0007669"/>
    <property type="project" value="InterPro"/>
</dbReference>
<feature type="active site" description="Proton donor" evidence="3">
    <location>
        <position position="551"/>
    </location>
</feature>
<accession>A0A7H8RE69</accession>
<dbReference type="Gene3D" id="3.30.560.10">
    <property type="entry name" value="Glucose Oxidase, domain 3"/>
    <property type="match status" value="1"/>
</dbReference>
<evidence type="ECO:0000256" key="1">
    <source>
        <dbReference type="ARBA" id="ARBA00010790"/>
    </source>
</evidence>
<evidence type="ECO:0000259" key="7">
    <source>
        <dbReference type="PROSITE" id="PS00623"/>
    </source>
</evidence>
<comment type="similarity">
    <text evidence="1 5">Belongs to the GMC oxidoreductase family.</text>
</comment>
<organism evidence="9 10">
    <name type="scientific">Talaromyces rugulosus</name>
    <name type="common">Penicillium rugulosum</name>
    <dbReference type="NCBI Taxonomy" id="121627"/>
    <lineage>
        <taxon>Eukaryota</taxon>
        <taxon>Fungi</taxon>
        <taxon>Dikarya</taxon>
        <taxon>Ascomycota</taxon>
        <taxon>Pezizomycotina</taxon>
        <taxon>Eurotiomycetes</taxon>
        <taxon>Eurotiomycetidae</taxon>
        <taxon>Eurotiales</taxon>
        <taxon>Trichocomaceae</taxon>
        <taxon>Talaromyces</taxon>
        <taxon>Talaromyces sect. Islandici</taxon>
    </lineage>
</organism>
<name>A0A7H8RE69_TALRU</name>
<dbReference type="AlphaFoldDB" id="A0A7H8RE69"/>
<dbReference type="PANTHER" id="PTHR11552:SF138">
    <property type="entry name" value="DEHYDROGENASE PKFF-RELATED"/>
    <property type="match status" value="1"/>
</dbReference>
<feature type="domain" description="Glucose-methanol-choline oxidoreductase N-terminal" evidence="7">
    <location>
        <begin position="124"/>
        <end position="147"/>
    </location>
</feature>
<keyword evidence="2" id="KW-0325">Glycoprotein</keyword>
<dbReference type="Proteomes" id="UP000509510">
    <property type="component" value="Chromosome VI"/>
</dbReference>
<dbReference type="PROSITE" id="PS00624">
    <property type="entry name" value="GMC_OXRED_2"/>
    <property type="match status" value="1"/>
</dbReference>
<evidence type="ECO:0000313" key="10">
    <source>
        <dbReference type="Proteomes" id="UP000509510"/>
    </source>
</evidence>
<keyword evidence="5" id="KW-0285">Flavoprotein</keyword>
<dbReference type="GeneID" id="55999432"/>
<dbReference type="InterPro" id="IPR000172">
    <property type="entry name" value="GMC_OxRdtase_N"/>
</dbReference>
<keyword evidence="10" id="KW-1185">Reference proteome</keyword>
<dbReference type="Pfam" id="PF05199">
    <property type="entry name" value="GMC_oxred_C"/>
    <property type="match status" value="1"/>
</dbReference>
<feature type="active site" description="Proton acceptor" evidence="3">
    <location>
        <position position="595"/>
    </location>
</feature>
<keyword evidence="4 5" id="KW-0274">FAD</keyword>
<evidence type="ECO:0000256" key="6">
    <source>
        <dbReference type="SAM" id="SignalP"/>
    </source>
</evidence>